<accession>A0A385JMD8</accession>
<dbReference type="EMBL" id="KY710697">
    <property type="protein sequence ID" value="AXY99510.1"/>
    <property type="molecule type" value="Genomic_DNA"/>
</dbReference>
<evidence type="ECO:0000313" key="1">
    <source>
        <dbReference type="EMBL" id="AXY99510.1"/>
    </source>
</evidence>
<organism evidence="1">
    <name type="scientific">Proteus mirabilis</name>
    <dbReference type="NCBI Taxonomy" id="584"/>
    <lineage>
        <taxon>Bacteria</taxon>
        <taxon>Pseudomonadati</taxon>
        <taxon>Pseudomonadota</taxon>
        <taxon>Gammaproteobacteria</taxon>
        <taxon>Enterobacterales</taxon>
        <taxon>Morganellaceae</taxon>
        <taxon>Proteus</taxon>
    </lineage>
</organism>
<sequence>MHNIPDLSENFVYFNDDTFLINDISPSFYFNKMGNPKDACIFNLIVDDGELSFYILNNLKIIEKHFNKWHELKTKPFNYFNIKYKSSQIKNFLLLFWKNFTGFQNFHLPQAFNKKTFIELWIAEKEILINTCNNKFRNRYDVNQYLFRYWQLLKGNFEISNISSTGLCISPTPNNFTKIKKIFNSKKIKVVCINDNESISNFNTSKEFINSLLRKKTSKQMHI</sequence>
<name>A0A385JMD8_PROMI</name>
<protein>
    <submittedName>
        <fullName evidence="1">Gt1</fullName>
    </submittedName>
</protein>
<reference evidence="1" key="1">
    <citation type="journal article" date="2017" name="PLoS ONE">
        <title>Genetic diversity of the O antigens of Proteus species and the development of a suspension array for molecular serotyping.</title>
        <authorList>
            <person name="Yu X."/>
            <person name="Torzewska A."/>
            <person name="Zhang X."/>
            <person name="Yin Z."/>
            <person name="Drzewiecka D."/>
            <person name="Cao H."/>
            <person name="Liu B."/>
            <person name="Knirel Y.A."/>
            <person name="Rozalski A."/>
            <person name="Wang L."/>
        </authorList>
    </citation>
    <scope>NUCLEOTIDE SEQUENCE</scope>
    <source>
        <strain evidence="1">PrK 34/57</strain>
    </source>
</reference>
<proteinExistence type="predicted"/>
<dbReference type="AlphaFoldDB" id="A0A385JMD8"/>